<dbReference type="InterPro" id="IPR010463">
    <property type="entry name" value="DUF1057"/>
</dbReference>
<dbReference type="InterPro" id="IPR029058">
    <property type="entry name" value="AB_hydrolase_fold"/>
</dbReference>
<dbReference type="Pfam" id="PF06342">
    <property type="entry name" value="DUF1057"/>
    <property type="match status" value="1"/>
</dbReference>
<dbReference type="PANTHER" id="PTHR47533:SF4">
    <property type="entry name" value="AB HYDROLASE-1 DOMAIN-CONTAINING PROTEIN"/>
    <property type="match status" value="1"/>
</dbReference>
<dbReference type="AlphaFoldDB" id="A0AA88YQH6"/>
<reference evidence="1" key="1">
    <citation type="submission" date="2019-08" db="EMBL/GenBank/DDBJ databases">
        <title>The improved chromosome-level genome for the pearl oyster Pinctada fucata martensii using PacBio sequencing and Hi-C.</title>
        <authorList>
            <person name="Zheng Z."/>
        </authorList>
    </citation>
    <scope>NUCLEOTIDE SEQUENCE</scope>
    <source>
        <strain evidence="1">ZZ-2019</strain>
        <tissue evidence="1">Adductor muscle</tissue>
    </source>
</reference>
<name>A0AA88YQH6_PINIB</name>
<dbReference type="SUPFAM" id="SSF53474">
    <property type="entry name" value="alpha/beta-Hydrolases"/>
    <property type="match status" value="1"/>
</dbReference>
<accession>A0AA88YQH6</accession>
<evidence type="ECO:0000313" key="2">
    <source>
        <dbReference type="Proteomes" id="UP001186944"/>
    </source>
</evidence>
<sequence length="338" mass="38773">MDDLKVKVWKVKAENVEPFSKRFIFVHTLTDVYVDVKYGGIYDVCYLDSDPTADFKVTCPTVLAFHESPGTHRDFLKVLTPLAKMGYRVIVPNFPGYGETEGMRATMDNLYTGDIHEKLAFIKDFINVLEIPRVDLLVGFGEGCYPAMHCSLTNPKVFRSLAMICPCGHKEYRGVRPLSWMGLTDRLWKYYSLRPILFGFWQARKSKIGWKNRKAYHVIQAVIELSRLEFQNVSGCLLRLKKSSVPFCVVCTEKDDRTEKEISEEMISLLGLTPQTSLSVDMEIITNNTDIQQDYTSQAFLLENAGHNIMDDPMYSNKVSMLLIELLKYSRSRTLPKE</sequence>
<dbReference type="Proteomes" id="UP001186944">
    <property type="component" value="Unassembled WGS sequence"/>
</dbReference>
<evidence type="ECO:0000313" key="1">
    <source>
        <dbReference type="EMBL" id="KAK3102126.1"/>
    </source>
</evidence>
<keyword evidence="2" id="KW-1185">Reference proteome</keyword>
<proteinExistence type="predicted"/>
<comment type="caution">
    <text evidence="1">The sequence shown here is derived from an EMBL/GenBank/DDBJ whole genome shotgun (WGS) entry which is preliminary data.</text>
</comment>
<organism evidence="1 2">
    <name type="scientific">Pinctada imbricata</name>
    <name type="common">Atlantic pearl-oyster</name>
    <name type="synonym">Pinctada martensii</name>
    <dbReference type="NCBI Taxonomy" id="66713"/>
    <lineage>
        <taxon>Eukaryota</taxon>
        <taxon>Metazoa</taxon>
        <taxon>Spiralia</taxon>
        <taxon>Lophotrochozoa</taxon>
        <taxon>Mollusca</taxon>
        <taxon>Bivalvia</taxon>
        <taxon>Autobranchia</taxon>
        <taxon>Pteriomorphia</taxon>
        <taxon>Pterioida</taxon>
        <taxon>Pterioidea</taxon>
        <taxon>Pteriidae</taxon>
        <taxon>Pinctada</taxon>
    </lineage>
</organism>
<protein>
    <recommendedName>
        <fullName evidence="3">AB hydrolase-1 domain-containing protein</fullName>
    </recommendedName>
</protein>
<dbReference type="EMBL" id="VSWD01000005">
    <property type="protein sequence ID" value="KAK3102126.1"/>
    <property type="molecule type" value="Genomic_DNA"/>
</dbReference>
<dbReference type="PANTHER" id="PTHR47533">
    <property type="entry name" value="PROTEIN CBG21859"/>
    <property type="match status" value="1"/>
</dbReference>
<evidence type="ECO:0008006" key="3">
    <source>
        <dbReference type="Google" id="ProtNLM"/>
    </source>
</evidence>
<dbReference type="Gene3D" id="3.40.50.1820">
    <property type="entry name" value="alpha/beta hydrolase"/>
    <property type="match status" value="1"/>
</dbReference>
<gene>
    <name evidence="1" type="ORF">FSP39_009021</name>
</gene>